<dbReference type="Gene3D" id="1.25.40.10">
    <property type="entry name" value="Tetratricopeptide repeat domain"/>
    <property type="match status" value="2"/>
</dbReference>
<dbReference type="EMBL" id="PDCK01000040">
    <property type="protein sequence ID" value="PRQ49032.1"/>
    <property type="molecule type" value="Genomic_DNA"/>
</dbReference>
<organism evidence="2 3">
    <name type="scientific">Rosa chinensis</name>
    <name type="common">China rose</name>
    <dbReference type="NCBI Taxonomy" id="74649"/>
    <lineage>
        <taxon>Eukaryota</taxon>
        <taxon>Viridiplantae</taxon>
        <taxon>Streptophyta</taxon>
        <taxon>Embryophyta</taxon>
        <taxon>Tracheophyta</taxon>
        <taxon>Spermatophyta</taxon>
        <taxon>Magnoliopsida</taxon>
        <taxon>eudicotyledons</taxon>
        <taxon>Gunneridae</taxon>
        <taxon>Pentapetalae</taxon>
        <taxon>rosids</taxon>
        <taxon>fabids</taxon>
        <taxon>Rosales</taxon>
        <taxon>Rosaceae</taxon>
        <taxon>Rosoideae</taxon>
        <taxon>Rosoideae incertae sedis</taxon>
        <taxon>Rosa</taxon>
    </lineage>
</organism>
<evidence type="ECO:0000313" key="3">
    <source>
        <dbReference type="Proteomes" id="UP000238479"/>
    </source>
</evidence>
<dbReference type="PANTHER" id="PTHR36350">
    <property type="entry name" value="TRANSMEMBRANE PROTEIN"/>
    <property type="match status" value="1"/>
</dbReference>
<dbReference type="SUPFAM" id="SSF48452">
    <property type="entry name" value="TPR-like"/>
    <property type="match status" value="1"/>
</dbReference>
<dbReference type="PANTHER" id="PTHR36350:SF3">
    <property type="entry name" value="TRANSMEMBRANE PROTEIN"/>
    <property type="match status" value="1"/>
</dbReference>
<accession>A0A2P6RRH5</accession>
<comment type="caution">
    <text evidence="2">The sequence shown here is derived from an EMBL/GenBank/DDBJ whole genome shotgun (WGS) entry which is preliminary data.</text>
</comment>
<evidence type="ECO:0000256" key="1">
    <source>
        <dbReference type="SAM" id="MobiDB-lite"/>
    </source>
</evidence>
<dbReference type="OMA" id="YWSLVPE"/>
<keyword evidence="3" id="KW-1185">Reference proteome</keyword>
<dbReference type="STRING" id="74649.A0A2P6RRH5"/>
<dbReference type="AlphaFoldDB" id="A0A2P6RRH5"/>
<feature type="region of interest" description="Disordered" evidence="1">
    <location>
        <begin position="112"/>
        <end position="138"/>
    </location>
</feature>
<protein>
    <submittedName>
        <fullName evidence="2">Putative tetratricopeptide-like helical domain-containing protein</fullName>
    </submittedName>
</protein>
<evidence type="ECO:0000313" key="2">
    <source>
        <dbReference type="EMBL" id="PRQ49032.1"/>
    </source>
</evidence>
<dbReference type="Gramene" id="PRQ49032">
    <property type="protein sequence ID" value="PRQ49032"/>
    <property type="gene ID" value="RchiOBHm_Chr2g0117361"/>
</dbReference>
<proteinExistence type="predicted"/>
<name>A0A2P6RRH5_ROSCH</name>
<dbReference type="OrthoDB" id="2012659at2759"/>
<dbReference type="Pfam" id="PF14559">
    <property type="entry name" value="TPR_19"/>
    <property type="match status" value="1"/>
</dbReference>
<sequence length="362" mass="41153">MGSLSGFSLQPKTVLPNTKIVTHNLCYNPLKPQFLNPHHIQKPPFPLFKIISSHSNTPSHSCKLSNVYSALQPQKKLSTFLVEKVVGLVIGTVFFVGCFNIRAAVALPAQTSSSSESLEEKRETQKGKSEEEEMNERILEEDPRNVEALKVVVYGKMRRGKTKEAVKYVEKLIDVEPDEVEWRLLLALCYEIMGELGTAKKLFKEILEKRPLLLRALHGLALVMHKKREGPAVFVMLDKALEIARREKRVIEERNIRILIAQMHVVKGQLEEGLNKFQDLVNDDPRDFRPYLCQGIIYSLLKKKKEAAEQFELYRALVPEEVSQKGFLDDVVLAAKTKPGEQLQREFDAEFSSQKGNATEDV</sequence>
<dbReference type="Proteomes" id="UP000238479">
    <property type="component" value="Chromosome 2"/>
</dbReference>
<feature type="compositionally biased region" description="Basic and acidic residues" evidence="1">
    <location>
        <begin position="118"/>
        <end position="138"/>
    </location>
</feature>
<dbReference type="InterPro" id="IPR011990">
    <property type="entry name" value="TPR-like_helical_dom_sf"/>
</dbReference>
<reference evidence="2 3" key="1">
    <citation type="journal article" date="2018" name="Nat. Genet.">
        <title>The Rosa genome provides new insights in the design of modern roses.</title>
        <authorList>
            <person name="Bendahmane M."/>
        </authorList>
    </citation>
    <scope>NUCLEOTIDE SEQUENCE [LARGE SCALE GENOMIC DNA]</scope>
    <source>
        <strain evidence="3">cv. Old Blush</strain>
    </source>
</reference>
<gene>
    <name evidence="2" type="ORF">RchiOBHm_Chr2g0117361</name>
</gene>